<reference evidence="2" key="1">
    <citation type="journal article" date="2023" name="Mol. Phylogenet. Evol.">
        <title>Genome-scale phylogeny and comparative genomics of the fungal order Sordariales.</title>
        <authorList>
            <person name="Hensen N."/>
            <person name="Bonometti L."/>
            <person name="Westerberg I."/>
            <person name="Brannstrom I.O."/>
            <person name="Guillou S."/>
            <person name="Cros-Aarteil S."/>
            <person name="Calhoun S."/>
            <person name="Haridas S."/>
            <person name="Kuo A."/>
            <person name="Mondo S."/>
            <person name="Pangilinan J."/>
            <person name="Riley R."/>
            <person name="LaButti K."/>
            <person name="Andreopoulos B."/>
            <person name="Lipzen A."/>
            <person name="Chen C."/>
            <person name="Yan M."/>
            <person name="Daum C."/>
            <person name="Ng V."/>
            <person name="Clum A."/>
            <person name="Steindorff A."/>
            <person name="Ohm R.A."/>
            <person name="Martin F."/>
            <person name="Silar P."/>
            <person name="Natvig D.O."/>
            <person name="Lalanne C."/>
            <person name="Gautier V."/>
            <person name="Ament-Velasquez S.L."/>
            <person name="Kruys A."/>
            <person name="Hutchinson M.I."/>
            <person name="Powell A.J."/>
            <person name="Barry K."/>
            <person name="Miller A.N."/>
            <person name="Grigoriev I.V."/>
            <person name="Debuchy R."/>
            <person name="Gladieux P."/>
            <person name="Hiltunen Thoren M."/>
            <person name="Johannesson H."/>
        </authorList>
    </citation>
    <scope>NUCLEOTIDE SEQUENCE</scope>
    <source>
        <strain evidence="2">CBS 315.58</strain>
    </source>
</reference>
<dbReference type="Proteomes" id="UP001303160">
    <property type="component" value="Unassembled WGS sequence"/>
</dbReference>
<sequence>FGRRNRKSEPTTTSKASVGASILQPRPSDRGGGPLSSLGGPPEPSLDLYLLDGTGDSEITSEMTALGYLIKDHVENNYHLGPIRHNALAIKGTLGGLGLDGQTQSQIETLSLDPRTRHAAIRRLLSRVIFSALDLHQVEGISLLPPSIVAFAKALPPSKKSENARSPTARAFDTWRRLSVFLLHENSQERTPLAPPSSIVVQIKYLQHALDKFLGHFVHEDRRARTDQAQNMESVIRECTALGYLVFSHPCKWRYLFEVESKSSSGVMVVMPGLERLISRKGEPFDTPQVVAKPITVN</sequence>
<organism evidence="2 3">
    <name type="scientific">Triangularia verruculosa</name>
    <dbReference type="NCBI Taxonomy" id="2587418"/>
    <lineage>
        <taxon>Eukaryota</taxon>
        <taxon>Fungi</taxon>
        <taxon>Dikarya</taxon>
        <taxon>Ascomycota</taxon>
        <taxon>Pezizomycotina</taxon>
        <taxon>Sordariomycetes</taxon>
        <taxon>Sordariomycetidae</taxon>
        <taxon>Sordariales</taxon>
        <taxon>Podosporaceae</taxon>
        <taxon>Triangularia</taxon>
    </lineage>
</organism>
<feature type="non-terminal residue" evidence="2">
    <location>
        <position position="298"/>
    </location>
</feature>
<comment type="caution">
    <text evidence="2">The sequence shown here is derived from an EMBL/GenBank/DDBJ whole genome shotgun (WGS) entry which is preliminary data.</text>
</comment>
<keyword evidence="3" id="KW-1185">Reference proteome</keyword>
<reference evidence="2" key="2">
    <citation type="submission" date="2023-05" db="EMBL/GenBank/DDBJ databases">
        <authorList>
            <consortium name="Lawrence Berkeley National Laboratory"/>
            <person name="Steindorff A."/>
            <person name="Hensen N."/>
            <person name="Bonometti L."/>
            <person name="Westerberg I."/>
            <person name="Brannstrom I.O."/>
            <person name="Guillou S."/>
            <person name="Cros-Aarteil S."/>
            <person name="Calhoun S."/>
            <person name="Haridas S."/>
            <person name="Kuo A."/>
            <person name="Mondo S."/>
            <person name="Pangilinan J."/>
            <person name="Riley R."/>
            <person name="Labutti K."/>
            <person name="Andreopoulos B."/>
            <person name="Lipzen A."/>
            <person name="Chen C."/>
            <person name="Yanf M."/>
            <person name="Daum C."/>
            <person name="Ng V."/>
            <person name="Clum A."/>
            <person name="Ohm R."/>
            <person name="Martin F."/>
            <person name="Silar P."/>
            <person name="Natvig D."/>
            <person name="Lalanne C."/>
            <person name="Gautier V."/>
            <person name="Ament-Velasquez S.L."/>
            <person name="Kruys A."/>
            <person name="Hutchinson M.I."/>
            <person name="Powell A.J."/>
            <person name="Barry K."/>
            <person name="Miller A.N."/>
            <person name="Grigoriev I.V."/>
            <person name="Debuchy R."/>
            <person name="Gladieux P."/>
            <person name="Thoren M.H."/>
            <person name="Johannesson H."/>
        </authorList>
    </citation>
    <scope>NUCLEOTIDE SEQUENCE</scope>
    <source>
        <strain evidence="2">CBS 315.58</strain>
    </source>
</reference>
<feature type="non-terminal residue" evidence="2">
    <location>
        <position position="1"/>
    </location>
</feature>
<evidence type="ECO:0000313" key="2">
    <source>
        <dbReference type="EMBL" id="KAK4194040.1"/>
    </source>
</evidence>
<feature type="compositionally biased region" description="Low complexity" evidence="1">
    <location>
        <begin position="35"/>
        <end position="46"/>
    </location>
</feature>
<gene>
    <name evidence="2" type="ORF">QBC40DRAFT_159271</name>
</gene>
<proteinExistence type="predicted"/>
<dbReference type="EMBL" id="MU864124">
    <property type="protein sequence ID" value="KAK4194040.1"/>
    <property type="molecule type" value="Genomic_DNA"/>
</dbReference>
<evidence type="ECO:0000256" key="1">
    <source>
        <dbReference type="SAM" id="MobiDB-lite"/>
    </source>
</evidence>
<accession>A0AAN6X509</accession>
<protein>
    <submittedName>
        <fullName evidence="2">Uncharacterized protein</fullName>
    </submittedName>
</protein>
<evidence type="ECO:0000313" key="3">
    <source>
        <dbReference type="Proteomes" id="UP001303160"/>
    </source>
</evidence>
<feature type="region of interest" description="Disordered" evidence="1">
    <location>
        <begin position="1"/>
        <end position="46"/>
    </location>
</feature>
<name>A0AAN6X509_9PEZI</name>
<dbReference type="AlphaFoldDB" id="A0AAN6X509"/>